<gene>
    <name evidence="2" type="ORF">R3P38DRAFT_1486142</name>
</gene>
<keyword evidence="3" id="KW-1185">Reference proteome</keyword>
<dbReference type="PANTHER" id="PTHR46564:SF1">
    <property type="entry name" value="TRANSPOSASE"/>
    <property type="match status" value="1"/>
</dbReference>
<organism evidence="2 3">
    <name type="scientific">Favolaschia claudopus</name>
    <dbReference type="NCBI Taxonomy" id="2862362"/>
    <lineage>
        <taxon>Eukaryota</taxon>
        <taxon>Fungi</taxon>
        <taxon>Dikarya</taxon>
        <taxon>Basidiomycota</taxon>
        <taxon>Agaricomycotina</taxon>
        <taxon>Agaricomycetes</taxon>
        <taxon>Agaricomycetidae</taxon>
        <taxon>Agaricales</taxon>
        <taxon>Marasmiineae</taxon>
        <taxon>Mycenaceae</taxon>
        <taxon>Favolaschia</taxon>
    </lineage>
</organism>
<dbReference type="InterPro" id="IPR009057">
    <property type="entry name" value="Homeodomain-like_sf"/>
</dbReference>
<dbReference type="Proteomes" id="UP001362999">
    <property type="component" value="Unassembled WGS sequence"/>
</dbReference>
<feature type="domain" description="Winged helix-turn helix" evidence="1">
    <location>
        <begin position="87"/>
        <end position="137"/>
    </location>
</feature>
<evidence type="ECO:0000313" key="3">
    <source>
        <dbReference type="Proteomes" id="UP001362999"/>
    </source>
</evidence>
<dbReference type="InterPro" id="IPR025959">
    <property type="entry name" value="Winged_HTH_dom"/>
</dbReference>
<protein>
    <recommendedName>
        <fullName evidence="1">Winged helix-turn helix domain-containing protein</fullName>
    </recommendedName>
</protein>
<reference evidence="2 3" key="1">
    <citation type="journal article" date="2024" name="J Genomics">
        <title>Draft genome sequencing and assembly of Favolaschia claudopus CIRM-BRFM 2984 isolated from oak limbs.</title>
        <authorList>
            <person name="Navarro D."/>
            <person name="Drula E."/>
            <person name="Chaduli D."/>
            <person name="Cazenave R."/>
            <person name="Ahrendt S."/>
            <person name="Wang J."/>
            <person name="Lipzen A."/>
            <person name="Daum C."/>
            <person name="Barry K."/>
            <person name="Grigoriev I.V."/>
            <person name="Favel A."/>
            <person name="Rosso M.N."/>
            <person name="Martin F."/>
        </authorList>
    </citation>
    <scope>NUCLEOTIDE SEQUENCE [LARGE SCALE GENOMIC DNA]</scope>
    <source>
        <strain evidence="2 3">CIRM-BRFM 2984</strain>
    </source>
</reference>
<dbReference type="PANTHER" id="PTHR46564">
    <property type="entry name" value="TRANSPOSASE"/>
    <property type="match status" value="1"/>
</dbReference>
<dbReference type="AlphaFoldDB" id="A0AAW0DNZ3"/>
<accession>A0AAW0DNZ3</accession>
<evidence type="ECO:0000259" key="1">
    <source>
        <dbReference type="Pfam" id="PF13592"/>
    </source>
</evidence>
<sequence>MTRGKSLSDDLRGAIFNMALTLDVPQICRYTGCKTRTVQRVLQDYRRKGTVMREHLQQEMRGAKRAMTCGDVQFLTGIVRHSPDVYLDELREMLENRRGIEVTEATIWRTLKRCGFTVKKLTRDALERSAEKRAAFRYNHGSQYTAEQTVFVDESSFDRRTSIRNHAWALSGRRAIRKCFFVRGRRYSLLPAISLDGMLHVNIVEAVSCEELGHCNG</sequence>
<proteinExistence type="predicted"/>
<dbReference type="EMBL" id="JAWWNJ010000006">
    <property type="protein sequence ID" value="KAK7054183.1"/>
    <property type="molecule type" value="Genomic_DNA"/>
</dbReference>
<dbReference type="SUPFAM" id="SSF46689">
    <property type="entry name" value="Homeodomain-like"/>
    <property type="match status" value="1"/>
</dbReference>
<name>A0AAW0DNZ3_9AGAR</name>
<evidence type="ECO:0000313" key="2">
    <source>
        <dbReference type="EMBL" id="KAK7054183.1"/>
    </source>
</evidence>
<comment type="caution">
    <text evidence="2">The sequence shown here is derived from an EMBL/GenBank/DDBJ whole genome shotgun (WGS) entry which is preliminary data.</text>
</comment>
<dbReference type="Pfam" id="PF13592">
    <property type="entry name" value="HTH_33"/>
    <property type="match status" value="1"/>
</dbReference>